<keyword evidence="6 10" id="KW-0594">Phospholipid biosynthesis</keyword>
<dbReference type="GO" id="GO:0005737">
    <property type="term" value="C:cytoplasm"/>
    <property type="evidence" value="ECO:0007669"/>
    <property type="project" value="UniProtKB-SubCell"/>
</dbReference>
<reference evidence="11" key="1">
    <citation type="journal article" date="2020" name="mSystems">
        <title>Genome- and Community-Level Interaction Insights into Carbon Utilization and Element Cycling Functions of Hydrothermarchaeota in Hydrothermal Sediment.</title>
        <authorList>
            <person name="Zhou Z."/>
            <person name="Liu Y."/>
            <person name="Xu W."/>
            <person name="Pan J."/>
            <person name="Luo Z.H."/>
            <person name="Li M."/>
        </authorList>
    </citation>
    <scope>NUCLEOTIDE SEQUENCE [LARGE SCALE GENOMIC DNA]</scope>
    <source>
        <strain evidence="11">SpSt-500</strain>
    </source>
</reference>
<keyword evidence="2 10" id="KW-0963">Cytoplasm</keyword>
<comment type="catalytic activity">
    <reaction evidence="1 10">
        <text>a fatty acyl-[ACP] + phosphate = an acyl phosphate + holo-[ACP]</text>
        <dbReference type="Rhea" id="RHEA:42292"/>
        <dbReference type="Rhea" id="RHEA-COMP:9685"/>
        <dbReference type="Rhea" id="RHEA-COMP:14125"/>
        <dbReference type="ChEBI" id="CHEBI:43474"/>
        <dbReference type="ChEBI" id="CHEBI:59918"/>
        <dbReference type="ChEBI" id="CHEBI:64479"/>
        <dbReference type="ChEBI" id="CHEBI:138651"/>
        <dbReference type="EC" id="2.3.1.274"/>
    </reaction>
</comment>
<evidence type="ECO:0000256" key="9">
    <source>
        <dbReference type="ARBA" id="ARBA00046608"/>
    </source>
</evidence>
<dbReference type="GO" id="GO:0043811">
    <property type="term" value="F:phosphate:acyl-[acyl carrier protein] acyltransferase activity"/>
    <property type="evidence" value="ECO:0007669"/>
    <property type="project" value="UniProtKB-UniRule"/>
</dbReference>
<dbReference type="InterPro" id="IPR003664">
    <property type="entry name" value="FA_synthesis"/>
</dbReference>
<dbReference type="InterPro" id="IPR012281">
    <property type="entry name" value="Phospholipid_synth_PlsX-like"/>
</dbReference>
<keyword evidence="4 10" id="KW-0808">Transferase</keyword>
<organism evidence="11">
    <name type="scientific">Ignavibacterium album</name>
    <dbReference type="NCBI Taxonomy" id="591197"/>
    <lineage>
        <taxon>Bacteria</taxon>
        <taxon>Pseudomonadati</taxon>
        <taxon>Ignavibacteriota</taxon>
        <taxon>Ignavibacteria</taxon>
        <taxon>Ignavibacteriales</taxon>
        <taxon>Ignavibacteriaceae</taxon>
        <taxon>Ignavibacterium</taxon>
    </lineage>
</organism>
<evidence type="ECO:0000256" key="6">
    <source>
        <dbReference type="ARBA" id="ARBA00023209"/>
    </source>
</evidence>
<evidence type="ECO:0000256" key="2">
    <source>
        <dbReference type="ARBA" id="ARBA00022490"/>
    </source>
</evidence>
<dbReference type="SUPFAM" id="SSF53659">
    <property type="entry name" value="Isocitrate/Isopropylmalate dehydrogenase-like"/>
    <property type="match status" value="1"/>
</dbReference>
<dbReference type="Gene3D" id="3.40.718.10">
    <property type="entry name" value="Isopropylmalate Dehydrogenase"/>
    <property type="match status" value="1"/>
</dbReference>
<evidence type="ECO:0000256" key="7">
    <source>
        <dbReference type="ARBA" id="ARBA00023264"/>
    </source>
</evidence>
<evidence type="ECO:0000256" key="10">
    <source>
        <dbReference type="HAMAP-Rule" id="MF_00019"/>
    </source>
</evidence>
<accession>A0A832DKC0</accession>
<dbReference type="GO" id="GO:0008654">
    <property type="term" value="P:phospholipid biosynthetic process"/>
    <property type="evidence" value="ECO:0007669"/>
    <property type="project" value="UniProtKB-KW"/>
</dbReference>
<sequence>MPDNSTEQSKCRIVVDAMGGDFAPQNAVVGAVEALKLNPDFELFLVGRKAEIISVLQKNNLSFDENFIVNAEQVIEMGESPTNAIKAKPDSSIVVGAKLVRENKADAFVSAGNTGAMMSASTLIIGRIPGVGRPTIGAEVPNIHGTCYLYDVGAGKDAKPIHLVEYAIMGSIYAKEIGGVANPTVGVLSMGEEEGKGNEVSNEAYNLLKKSRLNFIGNVEGRDILTGKVDVVVCDGFVGNIILKFGEAVPKLLKHLLEQTAKKNIIDALKIVLVRSTLKKALKSLDYQEHGGVPLLGVNGISIIGHGSSTPKAITNMVLKAKLMYERHLVEKIEKSIQEYSNKKSDSE</sequence>
<dbReference type="EC" id="2.3.1.274" evidence="8 10"/>
<dbReference type="NCBIfam" id="TIGR00182">
    <property type="entry name" value="plsX"/>
    <property type="match status" value="1"/>
</dbReference>
<comment type="similarity">
    <text evidence="10">Belongs to the PlsX family.</text>
</comment>
<name>A0A832DKC0_9BACT</name>
<keyword evidence="7 10" id="KW-1208">Phospholipid metabolism</keyword>
<dbReference type="EMBL" id="DSVI01000009">
    <property type="protein sequence ID" value="HGT47990.1"/>
    <property type="molecule type" value="Genomic_DNA"/>
</dbReference>
<evidence type="ECO:0000256" key="4">
    <source>
        <dbReference type="ARBA" id="ARBA00022679"/>
    </source>
</evidence>
<comment type="function">
    <text evidence="10">Catalyzes the reversible formation of acyl-phosphate (acyl-PO(4)) from acyl-[acyl-carrier-protein] (acyl-ACP). This enzyme utilizes acyl-ACP as fatty acyl donor, but not acyl-CoA.</text>
</comment>
<keyword evidence="5 10" id="KW-0443">Lipid metabolism</keyword>
<evidence type="ECO:0000256" key="1">
    <source>
        <dbReference type="ARBA" id="ARBA00001232"/>
    </source>
</evidence>
<evidence type="ECO:0000256" key="3">
    <source>
        <dbReference type="ARBA" id="ARBA00022516"/>
    </source>
</evidence>
<dbReference type="HAMAP" id="MF_00019">
    <property type="entry name" value="PlsX"/>
    <property type="match status" value="1"/>
</dbReference>
<dbReference type="PANTHER" id="PTHR30100">
    <property type="entry name" value="FATTY ACID/PHOSPHOLIPID SYNTHESIS PROTEIN PLSX"/>
    <property type="match status" value="1"/>
</dbReference>
<evidence type="ECO:0000313" key="11">
    <source>
        <dbReference type="EMBL" id="HGT47990.1"/>
    </source>
</evidence>
<evidence type="ECO:0000256" key="5">
    <source>
        <dbReference type="ARBA" id="ARBA00023098"/>
    </source>
</evidence>
<protein>
    <recommendedName>
        <fullName evidence="8 10">Phosphate acyltransferase</fullName>
        <ecNumber evidence="8 10">2.3.1.274</ecNumber>
    </recommendedName>
    <alternativeName>
        <fullName evidence="10">Acyl-ACP phosphotransacylase</fullName>
    </alternativeName>
    <alternativeName>
        <fullName evidence="10">Acyl-[acyl-carrier-protein]--phosphate acyltransferase</fullName>
    </alternativeName>
    <alternativeName>
        <fullName evidence="10">Phosphate-acyl-ACP acyltransferase</fullName>
    </alternativeName>
</protein>
<keyword evidence="3 10" id="KW-0444">Lipid biosynthesis</keyword>
<dbReference type="GO" id="GO:0006633">
    <property type="term" value="P:fatty acid biosynthetic process"/>
    <property type="evidence" value="ECO:0007669"/>
    <property type="project" value="UniProtKB-UniRule"/>
</dbReference>
<comment type="subcellular location">
    <subcellularLocation>
        <location evidence="10">Cytoplasm</location>
    </subcellularLocation>
    <text evidence="10">Associated with the membrane possibly through PlsY.</text>
</comment>
<dbReference type="PIRSF" id="PIRSF002465">
    <property type="entry name" value="Phsphlp_syn_PlsX"/>
    <property type="match status" value="1"/>
</dbReference>
<comment type="subunit">
    <text evidence="9 10">Homodimer. Probably interacts with PlsY.</text>
</comment>
<dbReference type="AlphaFoldDB" id="A0A832DKC0"/>
<comment type="pathway">
    <text evidence="10">Lipid metabolism; phospholipid metabolism.</text>
</comment>
<dbReference type="PANTHER" id="PTHR30100:SF1">
    <property type="entry name" value="PHOSPHATE ACYLTRANSFERASE"/>
    <property type="match status" value="1"/>
</dbReference>
<gene>
    <name evidence="10 11" type="primary">plsX</name>
    <name evidence="11" type="ORF">ENS56_08145</name>
</gene>
<comment type="caution">
    <text evidence="11">The sequence shown here is derived from an EMBL/GenBank/DDBJ whole genome shotgun (WGS) entry which is preliminary data.</text>
</comment>
<keyword evidence="11" id="KW-0012">Acyltransferase</keyword>
<proteinExistence type="inferred from homology"/>
<evidence type="ECO:0000256" key="8">
    <source>
        <dbReference type="ARBA" id="ARBA00024069"/>
    </source>
</evidence>
<dbReference type="Pfam" id="PF02504">
    <property type="entry name" value="FA_synthesis"/>
    <property type="match status" value="1"/>
</dbReference>
<dbReference type="UniPathway" id="UPA00085"/>